<keyword evidence="2" id="KW-1185">Reference proteome</keyword>
<evidence type="ECO:0000313" key="1">
    <source>
        <dbReference type="EMBL" id="QDQ29162.1"/>
    </source>
</evidence>
<name>A0A516SLY0_9NEIS</name>
<sequence length="182" mass="20466">MTSVQDENGHWKRVPVRQARFKAVWLDNVAADGEGKRYGGPLAYILKYLAKNLTGRKNDGGEIGQDFEIGKGAVEGAELVRIWASLWGIRQFQAFGDASVSVWREARRLRDTPPKDQVLMAFAGRNRKRLARLPGAIQAGLFPSCARGCAGMQPLWRVARRSGQGLRPRIRRCHHPHQDMDH</sequence>
<dbReference type="KEGG" id="cari:FNU76_23970"/>
<dbReference type="OrthoDB" id="5568266at2"/>
<organism evidence="1 2">
    <name type="scientific">Chitinimonas arctica</name>
    <dbReference type="NCBI Taxonomy" id="2594795"/>
    <lineage>
        <taxon>Bacteria</taxon>
        <taxon>Pseudomonadati</taxon>
        <taxon>Pseudomonadota</taxon>
        <taxon>Betaproteobacteria</taxon>
        <taxon>Neisseriales</taxon>
        <taxon>Chitinibacteraceae</taxon>
        <taxon>Chitinimonas</taxon>
    </lineage>
</organism>
<dbReference type="AlphaFoldDB" id="A0A516SLY0"/>
<gene>
    <name evidence="1" type="ORF">FNU76_23970</name>
</gene>
<reference evidence="2" key="1">
    <citation type="submission" date="2019-07" db="EMBL/GenBank/DDBJ databases">
        <title>Chitinimonas sp. nov., isolated from Ny-Alesund, arctica soil.</title>
        <authorList>
            <person name="Xu Q."/>
            <person name="Peng F."/>
        </authorList>
    </citation>
    <scope>NUCLEOTIDE SEQUENCE [LARGE SCALE GENOMIC DNA]</scope>
    <source>
        <strain evidence="2">R3-44</strain>
    </source>
</reference>
<evidence type="ECO:0000313" key="2">
    <source>
        <dbReference type="Proteomes" id="UP000317550"/>
    </source>
</evidence>
<dbReference type="Proteomes" id="UP000317550">
    <property type="component" value="Chromosome"/>
</dbReference>
<proteinExistence type="predicted"/>
<accession>A0A516SLY0</accession>
<dbReference type="EMBL" id="CP041730">
    <property type="protein sequence ID" value="QDQ29162.1"/>
    <property type="molecule type" value="Genomic_DNA"/>
</dbReference>
<protein>
    <submittedName>
        <fullName evidence="1">Uncharacterized protein</fullName>
    </submittedName>
</protein>
<dbReference type="RefSeq" id="WP_144280530.1">
    <property type="nucleotide sequence ID" value="NZ_CP041730.1"/>
</dbReference>